<comment type="similarity">
    <text evidence="1">Belongs to the SUI1 family.</text>
</comment>
<reference evidence="6 7" key="1">
    <citation type="submission" date="2015-01" db="EMBL/GenBank/DDBJ databases">
        <title>Lifestyle Evolution in Cyanobacterial Symbionts of Sponges.</title>
        <authorList>
            <person name="Burgsdorf I."/>
            <person name="Slaby B.M."/>
            <person name="Handley K.M."/>
            <person name="Haber M."/>
            <person name="Blom J."/>
            <person name="Marshall C.W."/>
            <person name="Gilbert J.A."/>
            <person name="Hentschel U."/>
            <person name="Steindler L."/>
        </authorList>
    </citation>
    <scope>NUCLEOTIDE SEQUENCE [LARGE SCALE GENOMIC DNA]</scope>
    <source>
        <strain evidence="6">SP3</strain>
    </source>
</reference>
<dbReference type="InterPro" id="IPR036877">
    <property type="entry name" value="SUI1_dom_sf"/>
</dbReference>
<evidence type="ECO:0000256" key="2">
    <source>
        <dbReference type="ARBA" id="ARBA00022845"/>
    </source>
</evidence>
<organism evidence="6 7">
    <name type="scientific">Candidatus Synechococcus spongiarum SP3</name>
    <dbReference type="NCBI Taxonomy" id="1604020"/>
    <lineage>
        <taxon>Bacteria</taxon>
        <taxon>Bacillati</taxon>
        <taxon>Cyanobacteriota</taxon>
        <taxon>Cyanophyceae</taxon>
        <taxon>Synechococcales</taxon>
        <taxon>Synechococcaceae</taxon>
        <taxon>Synechococcus</taxon>
    </lineage>
</organism>
<dbReference type="PANTHER" id="PTHR12789:SF0">
    <property type="entry name" value="DENSITY-REGULATED PROTEIN"/>
    <property type="match status" value="1"/>
</dbReference>
<evidence type="ECO:0000313" key="6">
    <source>
        <dbReference type="EMBL" id="KKZ12155.1"/>
    </source>
</evidence>
<dbReference type="InterPro" id="IPR005872">
    <property type="entry name" value="SUI1_arc_bac"/>
</dbReference>
<dbReference type="Pfam" id="PF01253">
    <property type="entry name" value="SUI1"/>
    <property type="match status" value="1"/>
</dbReference>
<dbReference type="GO" id="GO:0002188">
    <property type="term" value="P:translation reinitiation"/>
    <property type="evidence" value="ECO:0007669"/>
    <property type="project" value="TreeGrafter"/>
</dbReference>
<dbReference type="EMBL" id="JXQG01000027">
    <property type="protein sequence ID" value="KKZ12155.1"/>
    <property type="molecule type" value="Genomic_DNA"/>
</dbReference>
<dbReference type="PANTHER" id="PTHR12789">
    <property type="entry name" value="DENSITY-REGULATED PROTEIN HOMOLOG"/>
    <property type="match status" value="1"/>
</dbReference>
<evidence type="ECO:0000259" key="5">
    <source>
        <dbReference type="PROSITE" id="PS50296"/>
    </source>
</evidence>
<comment type="caution">
    <text evidence="6">The sequence shown here is derived from an EMBL/GenBank/DDBJ whole genome shotgun (WGS) entry which is preliminary data.</text>
</comment>
<evidence type="ECO:0000256" key="3">
    <source>
        <dbReference type="ARBA" id="ARBA00022917"/>
    </source>
</evidence>
<dbReference type="Proteomes" id="UP000035067">
    <property type="component" value="Unassembled WGS sequence"/>
</dbReference>
<dbReference type="InterPro" id="IPR001950">
    <property type="entry name" value="SUI1"/>
</dbReference>
<keyword evidence="2" id="KW-0810">Translation regulation</keyword>
<dbReference type="PATRIC" id="fig|1604020.3.peg.736"/>
<dbReference type="AlphaFoldDB" id="A0A0G2HLX2"/>
<proteinExistence type="inferred from homology"/>
<dbReference type="CDD" id="cd11567">
    <property type="entry name" value="YciH_like"/>
    <property type="match status" value="1"/>
</dbReference>
<evidence type="ECO:0000313" key="7">
    <source>
        <dbReference type="Proteomes" id="UP000035067"/>
    </source>
</evidence>
<keyword evidence="3" id="KW-0648">Protein biosynthesis</keyword>
<dbReference type="InterPro" id="IPR050318">
    <property type="entry name" value="DENR/SUI1_TIF"/>
</dbReference>
<evidence type="ECO:0000256" key="4">
    <source>
        <dbReference type="SAM" id="MobiDB-lite"/>
    </source>
</evidence>
<dbReference type="GO" id="GO:0001731">
    <property type="term" value="P:formation of translation preinitiation complex"/>
    <property type="evidence" value="ECO:0007669"/>
    <property type="project" value="TreeGrafter"/>
</dbReference>
<evidence type="ECO:0000256" key="1">
    <source>
        <dbReference type="ARBA" id="ARBA00005422"/>
    </source>
</evidence>
<dbReference type="SUPFAM" id="SSF55159">
    <property type="entry name" value="eIF1-like"/>
    <property type="match status" value="1"/>
</dbReference>
<dbReference type="GO" id="GO:0003729">
    <property type="term" value="F:mRNA binding"/>
    <property type="evidence" value="ECO:0007669"/>
    <property type="project" value="TreeGrafter"/>
</dbReference>
<dbReference type="PIRSF" id="PIRSF037511">
    <property type="entry name" value="Transl_init_SUI1_pro"/>
    <property type="match status" value="1"/>
</dbReference>
<dbReference type="PROSITE" id="PS50296">
    <property type="entry name" value="SUI1"/>
    <property type="match status" value="1"/>
</dbReference>
<feature type="region of interest" description="Disordered" evidence="4">
    <location>
        <begin position="1"/>
        <end position="45"/>
    </location>
</feature>
<dbReference type="GO" id="GO:0006417">
    <property type="term" value="P:regulation of translation"/>
    <property type="evidence" value="ECO:0007669"/>
    <property type="project" value="UniProtKB-KW"/>
</dbReference>
<dbReference type="GO" id="GO:0003743">
    <property type="term" value="F:translation initiation factor activity"/>
    <property type="evidence" value="ECO:0007669"/>
    <property type="project" value="InterPro"/>
</dbReference>
<protein>
    <recommendedName>
        <fullName evidence="5">SUI1 domain-containing protein</fullName>
    </recommendedName>
</protein>
<feature type="domain" description="SUI1" evidence="5">
    <location>
        <begin position="34"/>
        <end position="100"/>
    </location>
</feature>
<name>A0A0G2HLX2_9SYNE</name>
<dbReference type="Gene3D" id="3.30.780.10">
    <property type="entry name" value="SUI1-like domain"/>
    <property type="match status" value="1"/>
</dbReference>
<sequence>MARNRGWQEFTPDQAPQLQQRPATPPPPGQQQVRVQRSSRGRGGKTVTIITGLTLPSEQLNTLAKALKVATGTGGSVQGDTIVLQGDRVTAVLEQLARRGVQAKRSGG</sequence>
<accession>A0A0G2HLX2</accession>
<gene>
    <name evidence="6" type="ORF">TE42_05605</name>
</gene>